<dbReference type="EMBL" id="VKHS01000095">
    <property type="protein sequence ID" value="MBB0229199.1"/>
    <property type="molecule type" value="Genomic_DNA"/>
</dbReference>
<evidence type="ECO:0000256" key="2">
    <source>
        <dbReference type="SAM" id="SignalP"/>
    </source>
</evidence>
<organism evidence="4 5">
    <name type="scientific">Streptomyces calidiresistens</name>
    <dbReference type="NCBI Taxonomy" id="1485586"/>
    <lineage>
        <taxon>Bacteria</taxon>
        <taxon>Bacillati</taxon>
        <taxon>Actinomycetota</taxon>
        <taxon>Actinomycetes</taxon>
        <taxon>Kitasatosporales</taxon>
        <taxon>Streptomycetaceae</taxon>
        <taxon>Streptomyces</taxon>
    </lineage>
</organism>
<sequence>MKRNMIVAAVAAVAVIGGGAVAGAALTGGNERGSHADELTASITGGDGGAPSNSQPLGGSDDPDDRDDTSNGDDGANGDDRGDTSGSGPGRSGGSDDAAGSGAGGWIGVVGKVERTALAAAPGYVVDIERDDTDDTDDTDGRHWEVDVAGDDGRWHELKISLDGTEVLEHERDDDDDDVREKRRLLSNASVPAGEAARIAEEYSGASVKELELEKDEKAWDLELRDPNGSEWELKVHVESGEVFDVERDG</sequence>
<keyword evidence="2" id="KW-0732">Signal</keyword>
<dbReference type="Gene3D" id="3.10.450.40">
    <property type="match status" value="2"/>
</dbReference>
<proteinExistence type="predicted"/>
<evidence type="ECO:0000313" key="5">
    <source>
        <dbReference type="Proteomes" id="UP000530234"/>
    </source>
</evidence>
<protein>
    <recommendedName>
        <fullName evidence="3">PepSY domain-containing protein</fullName>
    </recommendedName>
</protein>
<keyword evidence="5" id="KW-1185">Reference proteome</keyword>
<dbReference type="RefSeq" id="WP_182661448.1">
    <property type="nucleotide sequence ID" value="NZ_VKHS01000095.1"/>
</dbReference>
<evidence type="ECO:0000256" key="1">
    <source>
        <dbReference type="SAM" id="MobiDB-lite"/>
    </source>
</evidence>
<feature type="signal peptide" evidence="2">
    <location>
        <begin position="1"/>
        <end position="24"/>
    </location>
</feature>
<evidence type="ECO:0000313" key="4">
    <source>
        <dbReference type="EMBL" id="MBB0229199.1"/>
    </source>
</evidence>
<evidence type="ECO:0000259" key="3">
    <source>
        <dbReference type="Pfam" id="PF03413"/>
    </source>
</evidence>
<dbReference type="Pfam" id="PF03413">
    <property type="entry name" value="PepSY"/>
    <property type="match status" value="1"/>
</dbReference>
<dbReference type="AlphaFoldDB" id="A0A7W3T1G1"/>
<feature type="compositionally biased region" description="Acidic residues" evidence="1">
    <location>
        <begin position="61"/>
        <end position="71"/>
    </location>
</feature>
<dbReference type="Proteomes" id="UP000530234">
    <property type="component" value="Unassembled WGS sequence"/>
</dbReference>
<gene>
    <name evidence="4" type="ORF">FOE67_06655</name>
</gene>
<comment type="caution">
    <text evidence="4">The sequence shown here is derived from an EMBL/GenBank/DDBJ whole genome shotgun (WGS) entry which is preliminary data.</text>
</comment>
<name>A0A7W3T1G1_9ACTN</name>
<dbReference type="InterPro" id="IPR025711">
    <property type="entry name" value="PepSY"/>
</dbReference>
<reference evidence="5" key="1">
    <citation type="submission" date="2019-10" db="EMBL/GenBank/DDBJ databases">
        <title>Streptomyces sp. nov., a novel actinobacterium isolated from alkaline environment.</title>
        <authorList>
            <person name="Golinska P."/>
        </authorList>
    </citation>
    <scope>NUCLEOTIDE SEQUENCE [LARGE SCALE GENOMIC DNA]</scope>
    <source>
        <strain evidence="5">DSM 42108</strain>
    </source>
</reference>
<feature type="domain" description="PepSY" evidence="3">
    <location>
        <begin position="192"/>
        <end position="247"/>
    </location>
</feature>
<feature type="region of interest" description="Disordered" evidence="1">
    <location>
        <begin position="24"/>
        <end position="102"/>
    </location>
</feature>
<feature type="chain" id="PRO_5031428135" description="PepSY domain-containing protein" evidence="2">
    <location>
        <begin position="25"/>
        <end position="250"/>
    </location>
</feature>
<accession>A0A7W3T1G1</accession>